<feature type="region of interest" description="Disordered" evidence="1">
    <location>
        <begin position="375"/>
        <end position="446"/>
    </location>
</feature>
<evidence type="ECO:0000256" key="2">
    <source>
        <dbReference type="SAM" id="Phobius"/>
    </source>
</evidence>
<proteinExistence type="predicted"/>
<feature type="compositionally biased region" description="Acidic residues" evidence="1">
    <location>
        <begin position="470"/>
        <end position="479"/>
    </location>
</feature>
<evidence type="ECO:0000256" key="1">
    <source>
        <dbReference type="SAM" id="MobiDB-lite"/>
    </source>
</evidence>
<sequence>MADFELAVPGVIYIGSTGGRRQKDQKEGEKEGNKGESPEASAAPHVVHLGAAAGWMRPRGIRQWAREITVIRRSALSEAIRKDLGVTLPQEQVPPAKLPLTSRAAGESPFIAIAQNLLQKLVDRGVRVHTVGFDKISGGFYYLAEGGQSPPARVEGDLIEMISPALEAAGENADLDALLEGVIDRILLDVSKGDLGEAAVELAAALPRLCTDGRGTEGCDLEAFEREAATLAQGSTAYETLARVLASRLSSTKHSDVVTVPLFGEARREKEPVITVHLGSNHTQLSARDRWLVTGAPNREITLAPQRANTVRVPTIEPSPPSSNGGKFPSRAPSPRPAAGLPAAGAPAATPAPAPAPAVIAAAPVVSKPAVTNAPSLRASLPRPAPAAERKPAPAPEIVAKATPSELAPPEPKLEDLPLPPNVPPEPDFKEDAPLSEPVFAAAPELAEPVFAEPVFAEPEPELEPELEAAEIEAEEEAPAPETEAPPSPKVTEVEPSPAAKAKKPLPETPIFAAAPARTGRQEVEPEPMTQPSQRRRREMEEAQERAVRDGRRLALWLVIGLIFILVAAYVLWSRH</sequence>
<dbReference type="RefSeq" id="WP_394823648.1">
    <property type="nucleotide sequence ID" value="NZ_CP089984.1"/>
</dbReference>
<dbReference type="Proteomes" id="UP001370348">
    <property type="component" value="Chromosome"/>
</dbReference>
<protein>
    <submittedName>
        <fullName evidence="3">Uncharacterized protein</fullName>
    </submittedName>
</protein>
<feature type="region of interest" description="Disordered" evidence="1">
    <location>
        <begin position="470"/>
        <end position="543"/>
    </location>
</feature>
<feature type="region of interest" description="Disordered" evidence="1">
    <location>
        <begin position="303"/>
        <end position="354"/>
    </location>
</feature>
<gene>
    <name evidence="3" type="ORF">LZC94_40155</name>
</gene>
<reference evidence="3 4" key="1">
    <citation type="submission" date="2021-12" db="EMBL/GenBank/DDBJ databases">
        <title>Discovery of the Pendulisporaceae a myxobacterial family with distinct sporulation behavior and unique specialized metabolism.</title>
        <authorList>
            <person name="Garcia R."/>
            <person name="Popoff A."/>
            <person name="Bader C.D."/>
            <person name="Loehr J."/>
            <person name="Walesch S."/>
            <person name="Walt C."/>
            <person name="Boldt J."/>
            <person name="Bunk B."/>
            <person name="Haeckl F.J.F.P.J."/>
            <person name="Gunesch A.P."/>
            <person name="Birkelbach J."/>
            <person name="Nuebel U."/>
            <person name="Pietschmann T."/>
            <person name="Bach T."/>
            <person name="Mueller R."/>
        </authorList>
    </citation>
    <scope>NUCLEOTIDE SEQUENCE [LARGE SCALE GENOMIC DNA]</scope>
    <source>
        <strain evidence="3 4">MSr11954</strain>
    </source>
</reference>
<keyword evidence="2" id="KW-0472">Membrane</keyword>
<feature type="transmembrane region" description="Helical" evidence="2">
    <location>
        <begin position="554"/>
        <end position="573"/>
    </location>
</feature>
<keyword evidence="2" id="KW-0812">Transmembrane</keyword>
<keyword evidence="4" id="KW-1185">Reference proteome</keyword>
<keyword evidence="2" id="KW-1133">Transmembrane helix</keyword>
<accession>A0ABZ2LSY4</accession>
<feature type="compositionally biased region" description="Basic and acidic residues" evidence="1">
    <location>
        <begin position="21"/>
        <end position="37"/>
    </location>
</feature>
<dbReference type="EMBL" id="CP089984">
    <property type="protein sequence ID" value="WXB14032.1"/>
    <property type="molecule type" value="Genomic_DNA"/>
</dbReference>
<name>A0ABZ2LSY4_9BACT</name>
<evidence type="ECO:0000313" key="4">
    <source>
        <dbReference type="Proteomes" id="UP001370348"/>
    </source>
</evidence>
<feature type="compositionally biased region" description="Low complexity" evidence="1">
    <location>
        <begin position="329"/>
        <end position="349"/>
    </location>
</feature>
<organism evidence="3 4">
    <name type="scientific">Pendulispora albinea</name>
    <dbReference type="NCBI Taxonomy" id="2741071"/>
    <lineage>
        <taxon>Bacteria</taxon>
        <taxon>Pseudomonadati</taxon>
        <taxon>Myxococcota</taxon>
        <taxon>Myxococcia</taxon>
        <taxon>Myxococcales</taxon>
        <taxon>Sorangiineae</taxon>
        <taxon>Pendulisporaceae</taxon>
        <taxon>Pendulispora</taxon>
    </lineage>
</organism>
<feature type="region of interest" description="Disordered" evidence="1">
    <location>
        <begin position="17"/>
        <end position="42"/>
    </location>
</feature>
<evidence type="ECO:0000313" key="3">
    <source>
        <dbReference type="EMBL" id="WXB14032.1"/>
    </source>
</evidence>